<dbReference type="Gene3D" id="1.20.272.50">
    <property type="entry name" value="Bacteriophage clamp loader A subunit, A' domain"/>
    <property type="match status" value="1"/>
</dbReference>
<accession>A0A6B9J5J0</accession>
<reference evidence="1 2" key="1">
    <citation type="submission" date="2019-11" db="EMBL/GenBank/DDBJ databases">
        <title>Characterization of a novel member of the family Ackermannviridae.</title>
        <authorList>
            <person name="Maina A.N."/>
            <person name="Mwaura F.B."/>
            <person name="Jumba M."/>
        </authorList>
    </citation>
    <scope>NUCLEOTIDE SEQUENCE [LARGE SCALE GENOMIC DNA]</scope>
</reference>
<dbReference type="GO" id="GO:0006260">
    <property type="term" value="P:DNA replication"/>
    <property type="evidence" value="ECO:0007669"/>
    <property type="project" value="InterPro"/>
</dbReference>
<protein>
    <submittedName>
        <fullName evidence="1">DNA polymerase clamp loader subunit</fullName>
    </submittedName>
</protein>
<dbReference type="Pfam" id="PF16790">
    <property type="entry name" value="Phage_clamp_A"/>
    <property type="match status" value="1"/>
</dbReference>
<evidence type="ECO:0000313" key="1">
    <source>
        <dbReference type="EMBL" id="QGZ15998.1"/>
    </source>
</evidence>
<evidence type="ECO:0000313" key="2">
    <source>
        <dbReference type="Proteomes" id="UP000433471"/>
    </source>
</evidence>
<gene>
    <name evidence="1" type="ORF">Kuja_0070</name>
</gene>
<dbReference type="GO" id="GO:0003677">
    <property type="term" value="F:DNA binding"/>
    <property type="evidence" value="ECO:0007669"/>
    <property type="project" value="InterPro"/>
</dbReference>
<name>A0A6B9J5J0_9CAUD</name>
<dbReference type="EMBL" id="MN718199">
    <property type="protein sequence ID" value="QGZ15998.1"/>
    <property type="molecule type" value="Genomic_DNA"/>
</dbReference>
<sequence length="134" mass="15908">MSDNLIKPDLFEWVNAIGYTKTDLFNDPNVDQSSYDPFMVTRALGMNIRSIEYADLAQHLNLPKDIHFQFLRNILPKGEYKGKWPKKMEVHDDIPIIQEYYKCGLERAEYYRTLLNKQQIKEIRKRLDKGGRIK</sequence>
<keyword evidence="2" id="KW-1185">Reference proteome</keyword>
<dbReference type="InterPro" id="IPR031868">
    <property type="entry name" value="Phage_clamp_gp62"/>
</dbReference>
<proteinExistence type="predicted"/>
<organism evidence="1 2">
    <name type="scientific">Vibrio phage vB_VchM_Kuja</name>
    <dbReference type="NCBI Taxonomy" id="2686437"/>
    <lineage>
        <taxon>Viruses</taxon>
        <taxon>Duplodnaviria</taxon>
        <taxon>Heunggongvirae</taxon>
        <taxon>Uroviricota</taxon>
        <taxon>Caudoviricetes</taxon>
        <taxon>Pantevenvirales</taxon>
        <taxon>Ackermannviridae</taxon>
        <taxon>Kujavirus</taxon>
        <taxon>Kujavirus kuja</taxon>
    </lineage>
</organism>
<dbReference type="Proteomes" id="UP000433471">
    <property type="component" value="Segment"/>
</dbReference>